<evidence type="ECO:0000256" key="2">
    <source>
        <dbReference type="ARBA" id="ARBA00004651"/>
    </source>
</evidence>
<dbReference type="PROSITE" id="PS50109">
    <property type="entry name" value="HIS_KIN"/>
    <property type="match status" value="1"/>
</dbReference>
<feature type="domain" description="HPt" evidence="20">
    <location>
        <begin position="978"/>
        <end position="1070"/>
    </location>
</feature>
<dbReference type="PROSITE" id="PS50113">
    <property type="entry name" value="PAC"/>
    <property type="match status" value="1"/>
</dbReference>
<evidence type="ECO:0000256" key="11">
    <source>
        <dbReference type="ARBA" id="ARBA00023012"/>
    </source>
</evidence>
<evidence type="ECO:0000256" key="10">
    <source>
        <dbReference type="ARBA" id="ARBA00022989"/>
    </source>
</evidence>
<evidence type="ECO:0000259" key="18">
    <source>
        <dbReference type="PROSITE" id="PS50112"/>
    </source>
</evidence>
<dbReference type="InterPro" id="IPR013767">
    <property type="entry name" value="PAS_fold"/>
</dbReference>
<feature type="domain" description="PAC" evidence="19">
    <location>
        <begin position="95"/>
        <end position="147"/>
    </location>
</feature>
<dbReference type="InterPro" id="IPR004358">
    <property type="entry name" value="Sig_transdc_His_kin-like_C"/>
</dbReference>
<dbReference type="InterPro" id="IPR036641">
    <property type="entry name" value="HPT_dom_sf"/>
</dbReference>
<feature type="region of interest" description="Disordered" evidence="15">
    <location>
        <begin position="1"/>
        <end position="25"/>
    </location>
</feature>
<dbReference type="SUPFAM" id="SSF47226">
    <property type="entry name" value="Histidine-containing phosphotransfer domain, HPT domain"/>
    <property type="match status" value="1"/>
</dbReference>
<dbReference type="InterPro" id="IPR036097">
    <property type="entry name" value="HisK_dim/P_sf"/>
</dbReference>
<evidence type="ECO:0000313" key="22">
    <source>
        <dbReference type="Proteomes" id="UP001500221"/>
    </source>
</evidence>
<feature type="compositionally biased region" description="Low complexity" evidence="15">
    <location>
        <begin position="1"/>
        <end position="21"/>
    </location>
</feature>
<accession>A0ABP9PKA5</accession>
<evidence type="ECO:0000256" key="12">
    <source>
        <dbReference type="ARBA" id="ARBA00023136"/>
    </source>
</evidence>
<comment type="catalytic activity">
    <reaction evidence="1">
        <text>ATP + protein L-histidine = ADP + protein N-phospho-L-histidine.</text>
        <dbReference type="EC" id="2.7.13.3"/>
    </reaction>
</comment>
<feature type="modified residue" description="Phosphohistidine" evidence="13">
    <location>
        <position position="1017"/>
    </location>
</feature>
<evidence type="ECO:0000313" key="21">
    <source>
        <dbReference type="EMBL" id="GAA5148071.1"/>
    </source>
</evidence>
<feature type="domain" description="Histidine kinase" evidence="16">
    <location>
        <begin position="440"/>
        <end position="662"/>
    </location>
</feature>
<feature type="domain" description="Response regulatory" evidence="17">
    <location>
        <begin position="828"/>
        <end position="947"/>
    </location>
</feature>
<dbReference type="SMART" id="SM00388">
    <property type="entry name" value="HisKA"/>
    <property type="match status" value="1"/>
</dbReference>
<dbReference type="CDD" id="cd00082">
    <property type="entry name" value="HisKA"/>
    <property type="match status" value="1"/>
</dbReference>
<gene>
    <name evidence="21" type="ORF">GCM10023340_21450</name>
</gene>
<reference evidence="22" key="1">
    <citation type="journal article" date="2019" name="Int. J. Syst. Evol. Microbiol.">
        <title>The Global Catalogue of Microorganisms (GCM) 10K type strain sequencing project: providing services to taxonomists for standard genome sequencing and annotation.</title>
        <authorList>
            <consortium name="The Broad Institute Genomics Platform"/>
            <consortium name="The Broad Institute Genome Sequencing Center for Infectious Disease"/>
            <person name="Wu L."/>
            <person name="Ma J."/>
        </authorList>
    </citation>
    <scope>NUCLEOTIDE SEQUENCE [LARGE SCALE GENOMIC DNA]</scope>
    <source>
        <strain evidence="22">JCM 18459</strain>
    </source>
</reference>
<dbReference type="EC" id="2.7.13.3" evidence="3"/>
<dbReference type="SUPFAM" id="SSF52172">
    <property type="entry name" value="CheY-like"/>
    <property type="match status" value="2"/>
</dbReference>
<evidence type="ECO:0000256" key="6">
    <source>
        <dbReference type="ARBA" id="ARBA00022692"/>
    </source>
</evidence>
<dbReference type="SMART" id="SM00073">
    <property type="entry name" value="HPT"/>
    <property type="match status" value="1"/>
</dbReference>
<dbReference type="InterPro" id="IPR001789">
    <property type="entry name" value="Sig_transdc_resp-reg_receiver"/>
</dbReference>
<dbReference type="SMART" id="SM00387">
    <property type="entry name" value="HATPase_c"/>
    <property type="match status" value="1"/>
</dbReference>
<dbReference type="Pfam" id="PF00072">
    <property type="entry name" value="Response_reg"/>
    <property type="match status" value="2"/>
</dbReference>
<dbReference type="PANTHER" id="PTHR45339:SF1">
    <property type="entry name" value="HYBRID SIGNAL TRANSDUCTION HISTIDINE KINASE J"/>
    <property type="match status" value="1"/>
</dbReference>
<evidence type="ECO:0000256" key="15">
    <source>
        <dbReference type="SAM" id="MobiDB-lite"/>
    </source>
</evidence>
<dbReference type="Gene3D" id="1.20.120.160">
    <property type="entry name" value="HPT domain"/>
    <property type="match status" value="1"/>
</dbReference>
<dbReference type="InterPro" id="IPR001610">
    <property type="entry name" value="PAC"/>
</dbReference>
<dbReference type="EMBL" id="BAABKG010000002">
    <property type="protein sequence ID" value="GAA5148071.1"/>
    <property type="molecule type" value="Genomic_DNA"/>
</dbReference>
<dbReference type="InterPro" id="IPR013655">
    <property type="entry name" value="PAS_fold_3"/>
</dbReference>
<keyword evidence="8" id="KW-0418">Kinase</keyword>
<dbReference type="InterPro" id="IPR003661">
    <property type="entry name" value="HisK_dim/P_dom"/>
</dbReference>
<dbReference type="InterPro" id="IPR011006">
    <property type="entry name" value="CheY-like_superfamily"/>
</dbReference>
<dbReference type="PANTHER" id="PTHR45339">
    <property type="entry name" value="HYBRID SIGNAL TRANSDUCTION HISTIDINE KINASE J"/>
    <property type="match status" value="1"/>
</dbReference>
<evidence type="ECO:0000256" key="5">
    <source>
        <dbReference type="ARBA" id="ARBA00022553"/>
    </source>
</evidence>
<dbReference type="Pfam" id="PF00512">
    <property type="entry name" value="HisKA"/>
    <property type="match status" value="1"/>
</dbReference>
<keyword evidence="11" id="KW-0902">Two-component regulatory system</keyword>
<protein>
    <recommendedName>
        <fullName evidence="3">histidine kinase</fullName>
        <ecNumber evidence="3">2.7.13.3</ecNumber>
    </recommendedName>
</protein>
<dbReference type="SUPFAM" id="SSF55785">
    <property type="entry name" value="PYP-like sensor domain (PAS domain)"/>
    <property type="match status" value="2"/>
</dbReference>
<keyword evidence="10" id="KW-1133">Transmembrane helix</keyword>
<dbReference type="InterPro" id="IPR008207">
    <property type="entry name" value="Sig_transdc_His_kin_Hpt_dom"/>
</dbReference>
<evidence type="ECO:0000256" key="8">
    <source>
        <dbReference type="ARBA" id="ARBA00022777"/>
    </source>
</evidence>
<keyword evidence="22" id="KW-1185">Reference proteome</keyword>
<keyword evidence="5 14" id="KW-0597">Phosphoprotein</keyword>
<evidence type="ECO:0000256" key="3">
    <source>
        <dbReference type="ARBA" id="ARBA00012438"/>
    </source>
</evidence>
<dbReference type="SMART" id="SM00448">
    <property type="entry name" value="REC"/>
    <property type="match status" value="2"/>
</dbReference>
<keyword evidence="12" id="KW-0472">Membrane</keyword>
<evidence type="ECO:0000256" key="4">
    <source>
        <dbReference type="ARBA" id="ARBA00022475"/>
    </source>
</evidence>
<dbReference type="NCBIfam" id="TIGR00229">
    <property type="entry name" value="sensory_box"/>
    <property type="match status" value="1"/>
</dbReference>
<evidence type="ECO:0000259" key="17">
    <source>
        <dbReference type="PROSITE" id="PS50110"/>
    </source>
</evidence>
<evidence type="ECO:0000256" key="9">
    <source>
        <dbReference type="ARBA" id="ARBA00022840"/>
    </source>
</evidence>
<evidence type="ECO:0000259" key="19">
    <source>
        <dbReference type="PROSITE" id="PS50113"/>
    </source>
</evidence>
<name>A0ABP9PKA5_9ACTN</name>
<feature type="domain" description="PAS" evidence="18">
    <location>
        <begin position="28"/>
        <end position="86"/>
    </location>
</feature>
<comment type="caution">
    <text evidence="21">The sequence shown here is derived from an EMBL/GenBank/DDBJ whole genome shotgun (WGS) entry which is preliminary data.</text>
</comment>
<dbReference type="Gene3D" id="3.30.565.10">
    <property type="entry name" value="Histidine kinase-like ATPase, C-terminal domain"/>
    <property type="match status" value="1"/>
</dbReference>
<feature type="modified residue" description="4-aspartylphosphate" evidence="14">
    <location>
        <position position="736"/>
    </location>
</feature>
<dbReference type="CDD" id="cd00156">
    <property type="entry name" value="REC"/>
    <property type="match status" value="1"/>
</dbReference>
<keyword evidence="9" id="KW-0067">ATP-binding</keyword>
<keyword evidence="4" id="KW-1003">Cell membrane</keyword>
<dbReference type="Gene3D" id="3.40.50.2300">
    <property type="match status" value="2"/>
</dbReference>
<feature type="modified residue" description="4-aspartylphosphate" evidence="14">
    <location>
        <position position="879"/>
    </location>
</feature>
<evidence type="ECO:0000256" key="14">
    <source>
        <dbReference type="PROSITE-ProRule" id="PRU00169"/>
    </source>
</evidence>
<dbReference type="SUPFAM" id="SSF47384">
    <property type="entry name" value="Homodimeric domain of signal transducing histidine kinase"/>
    <property type="match status" value="1"/>
</dbReference>
<dbReference type="CDD" id="cd00088">
    <property type="entry name" value="HPT"/>
    <property type="match status" value="1"/>
</dbReference>
<dbReference type="CDD" id="cd16922">
    <property type="entry name" value="HATPase_EvgS-ArcB-TorS-like"/>
    <property type="match status" value="1"/>
</dbReference>
<keyword evidence="8" id="KW-0808">Transferase</keyword>
<dbReference type="Pfam" id="PF08447">
    <property type="entry name" value="PAS_3"/>
    <property type="match status" value="1"/>
</dbReference>
<dbReference type="Gene3D" id="3.30.450.20">
    <property type="entry name" value="PAS domain"/>
    <property type="match status" value="2"/>
</dbReference>
<dbReference type="SMART" id="SM00086">
    <property type="entry name" value="PAC"/>
    <property type="match status" value="2"/>
</dbReference>
<dbReference type="Pfam" id="PF01627">
    <property type="entry name" value="Hpt"/>
    <property type="match status" value="1"/>
</dbReference>
<dbReference type="CDD" id="cd17546">
    <property type="entry name" value="REC_hyHK_CKI1_RcsC-like"/>
    <property type="match status" value="1"/>
</dbReference>
<feature type="domain" description="Response regulatory" evidence="17">
    <location>
        <begin position="682"/>
        <end position="802"/>
    </location>
</feature>
<dbReference type="Proteomes" id="UP001500221">
    <property type="component" value="Unassembled WGS sequence"/>
</dbReference>
<evidence type="ECO:0000256" key="7">
    <source>
        <dbReference type="ARBA" id="ARBA00022741"/>
    </source>
</evidence>
<evidence type="ECO:0000256" key="13">
    <source>
        <dbReference type="PROSITE-ProRule" id="PRU00110"/>
    </source>
</evidence>
<dbReference type="Gene3D" id="2.10.70.100">
    <property type="match status" value="1"/>
</dbReference>
<dbReference type="PROSITE" id="PS50894">
    <property type="entry name" value="HPT"/>
    <property type="match status" value="1"/>
</dbReference>
<dbReference type="PRINTS" id="PR00344">
    <property type="entry name" value="BCTRLSENSOR"/>
</dbReference>
<comment type="subcellular location">
    <subcellularLocation>
        <location evidence="2">Cell membrane</location>
        <topology evidence="2">Multi-pass membrane protein</topology>
    </subcellularLocation>
</comment>
<dbReference type="SMART" id="SM00091">
    <property type="entry name" value="PAS"/>
    <property type="match status" value="2"/>
</dbReference>
<proteinExistence type="predicted"/>
<dbReference type="InterPro" id="IPR005467">
    <property type="entry name" value="His_kinase_dom"/>
</dbReference>
<dbReference type="InterPro" id="IPR003594">
    <property type="entry name" value="HATPase_dom"/>
</dbReference>
<dbReference type="InterPro" id="IPR000014">
    <property type="entry name" value="PAS"/>
</dbReference>
<dbReference type="InterPro" id="IPR000700">
    <property type="entry name" value="PAS-assoc_C"/>
</dbReference>
<keyword evidence="7" id="KW-0547">Nucleotide-binding</keyword>
<dbReference type="PROSITE" id="PS50112">
    <property type="entry name" value="PAS"/>
    <property type="match status" value="1"/>
</dbReference>
<dbReference type="Gene3D" id="1.10.287.130">
    <property type="match status" value="1"/>
</dbReference>
<dbReference type="RefSeq" id="WP_345458106.1">
    <property type="nucleotide sequence ID" value="NZ_BAABKG010000002.1"/>
</dbReference>
<keyword evidence="6" id="KW-0812">Transmembrane</keyword>
<dbReference type="Pfam" id="PF02518">
    <property type="entry name" value="HATPase_c"/>
    <property type="match status" value="1"/>
</dbReference>
<dbReference type="InterPro" id="IPR035965">
    <property type="entry name" value="PAS-like_dom_sf"/>
</dbReference>
<organism evidence="21 22">
    <name type="scientific">Nocardioides marinquilinus</name>
    <dbReference type="NCBI Taxonomy" id="1210400"/>
    <lineage>
        <taxon>Bacteria</taxon>
        <taxon>Bacillati</taxon>
        <taxon>Actinomycetota</taxon>
        <taxon>Actinomycetes</taxon>
        <taxon>Propionibacteriales</taxon>
        <taxon>Nocardioidaceae</taxon>
        <taxon>Nocardioides</taxon>
    </lineage>
</organism>
<dbReference type="SUPFAM" id="SSF55874">
    <property type="entry name" value="ATPase domain of HSP90 chaperone/DNA topoisomerase II/histidine kinase"/>
    <property type="match status" value="1"/>
</dbReference>
<sequence length="1076" mass="114782">MTTDDGGMGAADATGSGDASSPLPPAWILDAVPDGLLMIEDDGRVTYVNQPMADLLGVSREDAVLFTVYDALGEEGQAEFRRHIERRGSVAEDGHDRAYQLTRPDGTPLWVLVRHSPVVDGDGTLRGWLYRVTDHSDQRALLDDLRSREAQLTEAQAIGRIGSWERDLRTDDVAWSAEALRLCRLDPEGPPPEAGRFSELVHPDDRAAVRQAWVAMVEGGPGIDVVVRLDDGPPTRWLRVRGQVARDDDGRPLRIGGTLQDVTTTHEQAQGLEFLAAMSSAANEARTLQDVMVAFDTDVRPFAVWPGVAVAVLRAVDGPETDLVHLDLTAPADPADRSVPDAARALVEQAVAARRPVLGLGPDGTLLVAGPAYADDRLACVVVSDTLSSAEPDEAHLAVFRQMLALLGHVAERERSAHDLAHARDEALSASRAKSEFLATMSHEIRTPLNGVIGLSELLRRTELNGHQQRLASGIDQAGRTLLSLVNDILDLSKIEAGRLDLEEVDFNPRLILEQSVGLVADQAREKALELVVSSSGDMPFAVRGDPVRFGQVITNLVSNAVKFTATGEVVVRARAVERDDADDLRVRIEVRDTGVGISAEAQARLFDAFTQADSSTTREYGGTGLGLAISSRIVAAMAGEIGVQSSPGEGSTFWFEVDLAEPVGERSPRDLARENAVGGLRVLVVDDNATNRYLLTEQLTAWRVKVAAVASAYEALMELDAGVRRAAPYEVALLDFMMPGADGGQLARIVRAEERHAGTRLVLVSSGADPTPQWLRERGLDGYLLKPVLPSTLLDTLATLGGRLEAAGAEAGDRDGEEPAVVPHLGRVLVVEDNPINQLVAEGVLTRLGYEVVMADNGAEGVAAVADDPGGFAIVLMDCQMPVMDGFNATRAIRAVQTDGPRTPIIAMTAAAVAEERDRCLEAGMDDFLTKPIDVELLQQTLARWHPGTPAPPPAPAVVRSGAGARLGELLDTDGMDAGLVARIVAHFRDQAPAALAEVEDDVRRGDAAGLAAHAHTLGGSAANLGLTVVASRCAELERTASTGTLPDQHRLAELRDALALADAELAAFTRDRLG</sequence>
<dbReference type="Pfam" id="PF00989">
    <property type="entry name" value="PAS"/>
    <property type="match status" value="1"/>
</dbReference>
<evidence type="ECO:0000256" key="1">
    <source>
        <dbReference type="ARBA" id="ARBA00000085"/>
    </source>
</evidence>
<evidence type="ECO:0000259" key="20">
    <source>
        <dbReference type="PROSITE" id="PS50894"/>
    </source>
</evidence>
<dbReference type="InterPro" id="IPR036890">
    <property type="entry name" value="HATPase_C_sf"/>
</dbReference>
<dbReference type="PROSITE" id="PS50110">
    <property type="entry name" value="RESPONSE_REGULATORY"/>
    <property type="match status" value="2"/>
</dbReference>
<dbReference type="CDD" id="cd00130">
    <property type="entry name" value="PAS"/>
    <property type="match status" value="2"/>
</dbReference>
<evidence type="ECO:0000259" key="16">
    <source>
        <dbReference type="PROSITE" id="PS50109"/>
    </source>
</evidence>